<feature type="compositionally biased region" description="Low complexity" evidence="1">
    <location>
        <begin position="516"/>
        <end position="534"/>
    </location>
</feature>
<reference evidence="2 3" key="1">
    <citation type="submission" date="2006-04" db="EMBL/GenBank/DDBJ databases">
        <authorList>
            <person name="Nierman W.C."/>
        </authorList>
    </citation>
    <scope>NUCLEOTIDE SEQUENCE [LARGE SCALE GENOMIC DNA]</scope>
    <source>
        <strain evidence="2 3">DW4/3-1</strain>
    </source>
</reference>
<dbReference type="Proteomes" id="UP000032702">
    <property type="component" value="Unassembled WGS sequence"/>
</dbReference>
<evidence type="ECO:0000313" key="2">
    <source>
        <dbReference type="EMBL" id="EAU65622.1"/>
    </source>
</evidence>
<name>Q08YR8_STIAD</name>
<proteinExistence type="predicted"/>
<dbReference type="EMBL" id="AAMD01000076">
    <property type="protein sequence ID" value="EAU65622.1"/>
    <property type="molecule type" value="Genomic_DNA"/>
</dbReference>
<sequence>MGISPQRSEQPVEAVEGGHPVGLGHGGVVEGGIDEVVDGVARPLLGHDRLADVDDLRGVVPQAVDAEDLPRVPVEEQLEHAHRAAGDLRARQALEEGMADLVGHVLMGELLLGAPQAADLRAGVDAAGDVLHQLVFQPPLDDVGGGEAALIIRGAGQRGDAHHVSHRVDVGHDGLVRVVHLHVAARVGLDAQLVEPHVVGVAGAPVGPQEDLRLEPLAALEVQHHPVVGGLHALHLLLVADEHALFAQVVGERIGDLIVQEGQEPVARVDQIHLHPEHAEHGRVLAADDARPIDEHRHRRLVHREDGVRVEDARVGEVQLRWAVGARARGDDEGLGGQQLAGAPGIGDFQRVGIQEAPVADGQLHAVSLVEGGAQLHLARHHRRGLAHHVLELRDLGQLHAQLGVIILHVHQALNGVAERLGGDGGGMGAGAAHQHAVVHHANALALLGRLHGSAFSPRPRTNHHDVEMPRAHGRILLHLGALGKKSVARVLARSLRMRPRGRWPPPRGAPPRPGAAPTGGARRAGPPAECPRASAGTPRAPCPPRRPAGECRPPVHRWLPARRRPGAGPPSGRRGAGPARPGGDGPSPGSKQAAPGS</sequence>
<accession>Q08YR8</accession>
<evidence type="ECO:0000313" key="3">
    <source>
        <dbReference type="Proteomes" id="UP000032702"/>
    </source>
</evidence>
<comment type="caution">
    <text evidence="2">The sequence shown here is derived from an EMBL/GenBank/DDBJ whole genome shotgun (WGS) entry which is preliminary data.</text>
</comment>
<gene>
    <name evidence="2" type="ORF">STIAU_6500</name>
</gene>
<feature type="compositionally biased region" description="Low complexity" evidence="1">
    <location>
        <begin position="571"/>
        <end position="580"/>
    </location>
</feature>
<evidence type="ECO:0000256" key="1">
    <source>
        <dbReference type="SAM" id="MobiDB-lite"/>
    </source>
</evidence>
<feature type="region of interest" description="Disordered" evidence="1">
    <location>
        <begin position="1"/>
        <end position="25"/>
    </location>
</feature>
<organism evidence="2 3">
    <name type="scientific">Stigmatella aurantiaca (strain DW4/3-1)</name>
    <dbReference type="NCBI Taxonomy" id="378806"/>
    <lineage>
        <taxon>Bacteria</taxon>
        <taxon>Pseudomonadati</taxon>
        <taxon>Myxococcota</taxon>
        <taxon>Myxococcia</taxon>
        <taxon>Myxococcales</taxon>
        <taxon>Cystobacterineae</taxon>
        <taxon>Archangiaceae</taxon>
        <taxon>Stigmatella</taxon>
    </lineage>
</organism>
<feature type="compositionally biased region" description="Pro residues" evidence="1">
    <location>
        <begin position="503"/>
        <end position="515"/>
    </location>
</feature>
<dbReference type="AlphaFoldDB" id="Q08YR8"/>
<protein>
    <submittedName>
        <fullName evidence="2">Uncharacterized protein</fullName>
    </submittedName>
</protein>
<feature type="region of interest" description="Disordered" evidence="1">
    <location>
        <begin position="495"/>
        <end position="598"/>
    </location>
</feature>